<organism evidence="1 2">
    <name type="scientific">Meloidogyne enterolobii</name>
    <name type="common">Root-knot nematode worm</name>
    <name type="synonym">Meloidogyne mayaguensis</name>
    <dbReference type="NCBI Taxonomy" id="390850"/>
    <lineage>
        <taxon>Eukaryota</taxon>
        <taxon>Metazoa</taxon>
        <taxon>Ecdysozoa</taxon>
        <taxon>Nematoda</taxon>
        <taxon>Chromadorea</taxon>
        <taxon>Rhabditida</taxon>
        <taxon>Tylenchina</taxon>
        <taxon>Tylenchomorpha</taxon>
        <taxon>Tylenchoidea</taxon>
        <taxon>Meloidogynidae</taxon>
        <taxon>Meloidogyninae</taxon>
        <taxon>Meloidogyne</taxon>
    </lineage>
</organism>
<comment type="caution">
    <text evidence="1">The sequence shown here is derived from an EMBL/GenBank/DDBJ whole genome shotgun (WGS) entry which is preliminary data.</text>
</comment>
<keyword evidence="2" id="KW-1185">Reference proteome</keyword>
<reference evidence="1" key="1">
    <citation type="submission" date="2023-11" db="EMBL/GenBank/DDBJ databases">
        <authorList>
            <person name="Poullet M."/>
        </authorList>
    </citation>
    <scope>NUCLEOTIDE SEQUENCE</scope>
    <source>
        <strain evidence="1">E1834</strain>
    </source>
</reference>
<name>A0ACB1AC98_MELEN</name>
<dbReference type="Proteomes" id="UP001497535">
    <property type="component" value="Unassembled WGS sequence"/>
</dbReference>
<protein>
    <submittedName>
        <fullName evidence="1">Uncharacterized protein</fullName>
    </submittedName>
</protein>
<sequence>MGNIQDFIVFFNIFLQLIYHFVICHGPPQQPEIPSPVQCYGRCLAKCTEENSEISLNQCRKNCRKYGQQGLCQKEDSECWGKCKDLSSKKAEGPPLSPPTEVQATINDNYTIDVSWKPGIGPESEHVPIYMIRLQAEFPERKSAQIFSRGLGHSGMAFPSAENVCGPIYIRLAAVSQSKGIGVFTNPLNLEEKKPIIPAKMELFAATYNDTPFISDGFQVNGTLDVELLFKFDGWPFGIEDLEVIPIFHLLSCAEPDLNQAMPVPEFSPGSRPNTVTTHLGADILTRRCRFVYAVEEIHSSRCSRQFTVSAEQKDYESIEFS</sequence>
<dbReference type="EMBL" id="CAVMJV010000067">
    <property type="protein sequence ID" value="CAK5087700.1"/>
    <property type="molecule type" value="Genomic_DNA"/>
</dbReference>
<evidence type="ECO:0000313" key="2">
    <source>
        <dbReference type="Proteomes" id="UP001497535"/>
    </source>
</evidence>
<accession>A0ACB1AC98</accession>
<proteinExistence type="predicted"/>
<evidence type="ECO:0000313" key="1">
    <source>
        <dbReference type="EMBL" id="CAK5087700.1"/>
    </source>
</evidence>
<gene>
    <name evidence="1" type="ORF">MENTE1834_LOCUS35312</name>
</gene>